<dbReference type="AlphaFoldDB" id="A0AAU9W7T2"/>
<protein>
    <submittedName>
        <fullName evidence="1">Uncharacterized protein</fullName>
    </submittedName>
</protein>
<dbReference type="Gene3D" id="3.60.10.10">
    <property type="entry name" value="Endonuclease/exonuclease/phosphatase"/>
    <property type="match status" value="1"/>
</dbReference>
<gene>
    <name evidence="1" type="ORF">PMEA_00001827</name>
</gene>
<dbReference type="EMBL" id="CALNXJ010000010">
    <property type="protein sequence ID" value="CAH3107073.1"/>
    <property type="molecule type" value="Genomic_DNA"/>
</dbReference>
<dbReference type="InterPro" id="IPR036691">
    <property type="entry name" value="Endo/exonu/phosph_ase_sf"/>
</dbReference>
<feature type="non-terminal residue" evidence="1">
    <location>
        <position position="1"/>
    </location>
</feature>
<keyword evidence="2" id="KW-1185">Reference proteome</keyword>
<dbReference type="SUPFAM" id="SSF56219">
    <property type="entry name" value="DNase I-like"/>
    <property type="match status" value="1"/>
</dbReference>
<comment type="caution">
    <text evidence="1">The sequence shown here is derived from an EMBL/GenBank/DDBJ whole genome shotgun (WGS) entry which is preliminary data.</text>
</comment>
<organism evidence="1 2">
    <name type="scientific">Pocillopora meandrina</name>
    <dbReference type="NCBI Taxonomy" id="46732"/>
    <lineage>
        <taxon>Eukaryota</taxon>
        <taxon>Metazoa</taxon>
        <taxon>Cnidaria</taxon>
        <taxon>Anthozoa</taxon>
        <taxon>Hexacorallia</taxon>
        <taxon>Scleractinia</taxon>
        <taxon>Astrocoeniina</taxon>
        <taxon>Pocilloporidae</taxon>
        <taxon>Pocillopora</taxon>
    </lineage>
</organism>
<feature type="non-terminal residue" evidence="1">
    <location>
        <position position="246"/>
    </location>
</feature>
<name>A0AAU9W7T2_9CNID</name>
<sequence>DGGRSCVQALSQFSAISFPYLYWGEVVFTLARPHTSDNHDFTRFPLHGSSIGLFERAVAYNQTRCSRHYTPTISRKGFSSSRVAYYPNSVSSFQTSFLMRSGDINPNPGPVNSSAANLEPRQDGFNLRGLHTFYANARSIVNKLDLLELEMSQRNYDLIVLTETHLDHSILDSEIFPSHYIVFRKDRTTNGRHGSGVLIAVRDCIPATLRVTHQCESEFLFIDLLFSHEQRITLGVFYRPPGGDTK</sequence>
<accession>A0AAU9W7T2</accession>
<dbReference type="Proteomes" id="UP001159428">
    <property type="component" value="Unassembled WGS sequence"/>
</dbReference>
<evidence type="ECO:0000313" key="1">
    <source>
        <dbReference type="EMBL" id="CAH3107073.1"/>
    </source>
</evidence>
<reference evidence="1 2" key="1">
    <citation type="submission" date="2022-05" db="EMBL/GenBank/DDBJ databases">
        <authorList>
            <consortium name="Genoscope - CEA"/>
            <person name="William W."/>
        </authorList>
    </citation>
    <scope>NUCLEOTIDE SEQUENCE [LARGE SCALE GENOMIC DNA]</scope>
</reference>
<evidence type="ECO:0000313" key="2">
    <source>
        <dbReference type="Proteomes" id="UP001159428"/>
    </source>
</evidence>
<proteinExistence type="predicted"/>